<dbReference type="EMBL" id="CCYD01000252">
    <property type="protein sequence ID" value="CEG36938.1"/>
    <property type="molecule type" value="Genomic_DNA"/>
</dbReference>
<dbReference type="OMA" id="RVHETFV"/>
<evidence type="ECO:0000256" key="2">
    <source>
        <dbReference type="ARBA" id="ARBA00010337"/>
    </source>
</evidence>
<comment type="subcellular location">
    <subcellularLocation>
        <location evidence="1 6">Cytoplasm</location>
        <location evidence="1 6">Cytoskeleton</location>
        <location evidence="1 6">Microtubule organizing center</location>
    </subcellularLocation>
</comment>
<dbReference type="STRING" id="4781.A0A0P1A8C8"/>
<dbReference type="RefSeq" id="XP_024573307.1">
    <property type="nucleotide sequence ID" value="XM_024722207.1"/>
</dbReference>
<evidence type="ECO:0000256" key="1">
    <source>
        <dbReference type="ARBA" id="ARBA00004267"/>
    </source>
</evidence>
<sequence length="844" mass="98078">MHHELFLALLGHVGDVIERRTDGFFIRKDAKFLSQAQRSVLDRLLQLGFAYSVLNQFIRCVSFLPSVYLHALAQAVQRLLDRYTDAIVELEAKTLRSRAVFPLSNLLYELEEFRDLLPQLCALVHRLNFNTQRIHGQEETKCVKGAELLTIVHRNTHSGFPRIRHCMQELLYSCHRVVYQQMMAWMIHGELVDPHDEFFIKKKKQDEWTHDPDASVWHEYFLLDLEAVPIDYFPLAVAQSVFAIGQAVRILTRADHFSPHDVQNLIQLVSELAHQPVFDALMLEQKVEIVRRNVAKRLHDEVVVKLNFIGYLHVLKDFFLLARGEVFQTFIERTFDMMLVRPTSRSEDDVNHGVWHDIVHELIPNDEKWSHDFHMQLPLQTFAFNSFVSTDQLSLFYLSKDSNSKCLSVSITECCQSDDSITPSGSIWWQHAQQDGKAFVSDFVLQWEPDNFSRERHYVALFLRNEGVMCPAILRNGSFELQNAHDVYVSINIAIECLTNGMQVMAQVKPSYGGHNGIQTSLIQNIRRECGSSPKLHVRIQYAREEGTTETSTLLTYTKMIAVIINDDVVLETPLDLPQVLQLNATKEMYYIGLGLSSYVQLRDWNLEKYPAETNWRKGSCVHLKDCNTSVTPRELWHALTLRCHVHWPLQLLVAPEILRSYGHLYQFCFRLKRVAYALEVAWKRCMGRSYQTSGTRAAGLVRSRMSFVVRTLELYFQVFVIQCKFNTCVEQIKTADDFDRVKRVHETFVASVVKSCYVHTKTVASALNELLNSCWDFAEYMLQEDTNTELSFDCIARLDKKFHRRFEFLYSVLQISEARNLLFLLDGNGYFTAERERKNQFRQ</sequence>
<keyword evidence="3 6" id="KW-0963">Cytoplasm</keyword>
<dbReference type="InterPro" id="IPR042241">
    <property type="entry name" value="GCP_C_sf"/>
</dbReference>
<dbReference type="PANTHER" id="PTHR19302">
    <property type="entry name" value="GAMMA TUBULIN COMPLEX PROTEIN"/>
    <property type="match status" value="1"/>
</dbReference>
<dbReference type="GO" id="GO:0005874">
    <property type="term" value="C:microtubule"/>
    <property type="evidence" value="ECO:0007669"/>
    <property type="project" value="UniProtKB-KW"/>
</dbReference>
<dbReference type="AlphaFoldDB" id="A0A0P1A8C8"/>
<dbReference type="GO" id="GO:0031122">
    <property type="term" value="P:cytoplasmic microtubule organization"/>
    <property type="evidence" value="ECO:0007669"/>
    <property type="project" value="TreeGrafter"/>
</dbReference>
<dbReference type="GeneID" id="36399243"/>
<dbReference type="Gene3D" id="1.20.120.1900">
    <property type="entry name" value="Gamma-tubulin complex, C-terminal domain"/>
    <property type="match status" value="2"/>
</dbReference>
<dbReference type="InterPro" id="IPR040457">
    <property type="entry name" value="GCP_C"/>
</dbReference>
<accession>A0A0P1A8C8</accession>
<dbReference type="Pfam" id="PF04130">
    <property type="entry name" value="GCP_C_terminal"/>
    <property type="match status" value="1"/>
</dbReference>
<dbReference type="OrthoDB" id="78652at2759"/>
<proteinExistence type="inferred from homology"/>
<evidence type="ECO:0000256" key="4">
    <source>
        <dbReference type="ARBA" id="ARBA00022701"/>
    </source>
</evidence>
<keyword evidence="4 6" id="KW-0493">Microtubule</keyword>
<dbReference type="GO" id="GO:0007020">
    <property type="term" value="P:microtubule nucleation"/>
    <property type="evidence" value="ECO:0007669"/>
    <property type="project" value="InterPro"/>
</dbReference>
<dbReference type="Proteomes" id="UP000054928">
    <property type="component" value="Unassembled WGS sequence"/>
</dbReference>
<dbReference type="GO" id="GO:0051321">
    <property type="term" value="P:meiotic cell cycle"/>
    <property type="evidence" value="ECO:0007669"/>
    <property type="project" value="TreeGrafter"/>
</dbReference>
<dbReference type="GO" id="GO:0043015">
    <property type="term" value="F:gamma-tubulin binding"/>
    <property type="evidence" value="ECO:0007669"/>
    <property type="project" value="InterPro"/>
</dbReference>
<feature type="domain" description="Gamma tubulin complex component C-terminal" evidence="7">
    <location>
        <begin position="633"/>
        <end position="832"/>
    </location>
</feature>
<dbReference type="GO" id="GO:0051011">
    <property type="term" value="F:microtubule minus-end binding"/>
    <property type="evidence" value="ECO:0007669"/>
    <property type="project" value="TreeGrafter"/>
</dbReference>
<evidence type="ECO:0000256" key="5">
    <source>
        <dbReference type="ARBA" id="ARBA00023212"/>
    </source>
</evidence>
<dbReference type="GO" id="GO:0000930">
    <property type="term" value="C:gamma-tubulin complex"/>
    <property type="evidence" value="ECO:0007669"/>
    <property type="project" value="TreeGrafter"/>
</dbReference>
<dbReference type="InterPro" id="IPR007259">
    <property type="entry name" value="GCP"/>
</dbReference>
<dbReference type="InterPro" id="IPR041470">
    <property type="entry name" value="GCP_N"/>
</dbReference>
<evidence type="ECO:0000313" key="9">
    <source>
        <dbReference type="EMBL" id="CEG36938.1"/>
    </source>
</evidence>
<organism evidence="9 10">
    <name type="scientific">Plasmopara halstedii</name>
    <name type="common">Downy mildew of sunflower</name>
    <dbReference type="NCBI Taxonomy" id="4781"/>
    <lineage>
        <taxon>Eukaryota</taxon>
        <taxon>Sar</taxon>
        <taxon>Stramenopiles</taxon>
        <taxon>Oomycota</taxon>
        <taxon>Peronosporomycetes</taxon>
        <taxon>Peronosporales</taxon>
        <taxon>Peronosporaceae</taxon>
        <taxon>Plasmopara</taxon>
    </lineage>
</organism>
<keyword evidence="5 6" id="KW-0206">Cytoskeleton</keyword>
<keyword evidence="10" id="KW-1185">Reference proteome</keyword>
<dbReference type="Pfam" id="PF17681">
    <property type="entry name" value="GCP_N_terminal"/>
    <property type="match status" value="1"/>
</dbReference>
<evidence type="ECO:0000256" key="3">
    <source>
        <dbReference type="ARBA" id="ARBA00022490"/>
    </source>
</evidence>
<evidence type="ECO:0000256" key="6">
    <source>
        <dbReference type="RuleBase" id="RU363050"/>
    </source>
</evidence>
<dbReference type="GO" id="GO:0000922">
    <property type="term" value="C:spindle pole"/>
    <property type="evidence" value="ECO:0007669"/>
    <property type="project" value="InterPro"/>
</dbReference>
<dbReference type="GO" id="GO:0051225">
    <property type="term" value="P:spindle assembly"/>
    <property type="evidence" value="ECO:0007669"/>
    <property type="project" value="TreeGrafter"/>
</dbReference>
<dbReference type="GO" id="GO:0000278">
    <property type="term" value="P:mitotic cell cycle"/>
    <property type="evidence" value="ECO:0007669"/>
    <property type="project" value="TreeGrafter"/>
</dbReference>
<evidence type="ECO:0000259" key="8">
    <source>
        <dbReference type="Pfam" id="PF17681"/>
    </source>
</evidence>
<protein>
    <recommendedName>
        <fullName evidence="6">Spindle pole body component</fullName>
    </recommendedName>
</protein>
<evidence type="ECO:0000313" key="10">
    <source>
        <dbReference type="Proteomes" id="UP000054928"/>
    </source>
</evidence>
<name>A0A0P1A8C8_PLAHL</name>
<dbReference type="PANTHER" id="PTHR19302:SF27">
    <property type="entry name" value="GAMMA-TUBULIN COMPLEX COMPONENT 4"/>
    <property type="match status" value="1"/>
</dbReference>
<feature type="domain" description="Gamma tubulin complex component protein N-terminal" evidence="8">
    <location>
        <begin position="3"/>
        <end position="300"/>
    </location>
</feature>
<evidence type="ECO:0000259" key="7">
    <source>
        <dbReference type="Pfam" id="PF04130"/>
    </source>
</evidence>
<comment type="similarity">
    <text evidence="2 6">Belongs to the TUBGCP family.</text>
</comment>
<reference evidence="10" key="1">
    <citation type="submission" date="2014-09" db="EMBL/GenBank/DDBJ databases">
        <authorList>
            <person name="Sharma Rahul"/>
            <person name="Thines Marco"/>
        </authorList>
    </citation>
    <scope>NUCLEOTIDE SEQUENCE [LARGE SCALE GENOMIC DNA]</scope>
</reference>